<dbReference type="Gene3D" id="3.30.565.10">
    <property type="entry name" value="Histidine kinase-like ATPase, C-terminal domain"/>
    <property type="match status" value="1"/>
</dbReference>
<dbReference type="EMBL" id="AP025225">
    <property type="protein sequence ID" value="BDB96421.1"/>
    <property type="molecule type" value="Genomic_DNA"/>
</dbReference>
<evidence type="ECO:0000256" key="3">
    <source>
        <dbReference type="ARBA" id="ARBA00012438"/>
    </source>
</evidence>
<keyword evidence="5" id="KW-0597">Phosphoprotein</keyword>
<evidence type="ECO:0000256" key="2">
    <source>
        <dbReference type="ARBA" id="ARBA00004651"/>
    </source>
</evidence>
<dbReference type="InterPro" id="IPR004358">
    <property type="entry name" value="Sig_transdc_His_kin-like_C"/>
</dbReference>
<dbReference type="PANTHER" id="PTHR43065">
    <property type="entry name" value="SENSOR HISTIDINE KINASE"/>
    <property type="match status" value="1"/>
</dbReference>
<evidence type="ECO:0000256" key="13">
    <source>
        <dbReference type="ARBA" id="ARBA00023136"/>
    </source>
</evidence>
<accession>A0ABN6L7G0</accession>
<dbReference type="Pfam" id="PF00512">
    <property type="entry name" value="HisKA"/>
    <property type="match status" value="1"/>
</dbReference>
<feature type="transmembrane region" description="Helical" evidence="14">
    <location>
        <begin position="14"/>
        <end position="37"/>
    </location>
</feature>
<comment type="catalytic activity">
    <reaction evidence="1">
        <text>ATP + protein L-histidine = ADP + protein N-phospho-L-histidine.</text>
        <dbReference type="EC" id="2.7.13.3"/>
    </reaction>
</comment>
<feature type="transmembrane region" description="Helical" evidence="14">
    <location>
        <begin position="227"/>
        <end position="252"/>
    </location>
</feature>
<dbReference type="PIRSF" id="PIRSF037532">
    <property type="entry name" value="STHK_NtrY"/>
    <property type="match status" value="1"/>
</dbReference>
<dbReference type="SMART" id="SM00388">
    <property type="entry name" value="HisKA"/>
    <property type="match status" value="1"/>
</dbReference>
<dbReference type="SUPFAM" id="SSF55874">
    <property type="entry name" value="ATPase domain of HSP90 chaperone/DNA topoisomerase II/histidine kinase"/>
    <property type="match status" value="1"/>
</dbReference>
<dbReference type="PRINTS" id="PR00344">
    <property type="entry name" value="BCTRLSENSOR"/>
</dbReference>
<dbReference type="InterPro" id="IPR003661">
    <property type="entry name" value="HisK_dim/P_dom"/>
</dbReference>
<organism evidence="16 17">
    <name type="scientific">Candidatus Hydrogenosomobacter endosymbioticus</name>
    <dbReference type="NCBI Taxonomy" id="2558174"/>
    <lineage>
        <taxon>Bacteria</taxon>
        <taxon>Pseudomonadati</taxon>
        <taxon>Pseudomonadota</taxon>
        <taxon>Alphaproteobacteria</taxon>
        <taxon>Holosporales</taxon>
        <taxon>Holosporaceae</taxon>
        <taxon>Candidatus Hydrogenosomobacter</taxon>
    </lineage>
</organism>
<sequence length="663" mass="74661">MKHNLLGAQFQLRVTWIFCVFSIAPSIIVAISAVLFLQSAMQTWFHSQVQTALLESQNVAKAYIFEHQKVIEHNVRNMAQVLDKIFNDIIIADKDLFKNQTKYQFFRQHENIITHCLTEQAFLRSIDEAIIFTFDDGHKEVVASSRYSFALSFRPVCAAHIEKSISDGIFFELDESSDRAFSIVPIFYPFNAYLFVSKYVDQTVLQRVARADESVSKYTELLKNRGMFALQITVVFALLTILLVLLALVAGVRFSKQLISPIGDLIDAAESFRTGNICTVRADPKLQVSGIKTLINAFNTMVEETSMQKKELIGVNEKLRLRNDFIEKALSGITSGVMSLYSDGKIALSNKRAAELLLRKRTIDGSFIKEVADEFFPVFIRALENPNKLQEQQLPLDHLGRVFRVHAISDAKTREVVITFDEIGELISAQRKSAWADVARRIAHEIKNPLTPIMLSAERLKRKYIGSVQDKDVFQKCIDTITKQVTYIGKLISEFSSFSRMPIPSFSEHNLHDIIQQSVFMQQQQHQDINFVYTSNCKDMCIMCDAQQLAQAFTNILKNAAEAIEERLASSDLETASGIIRIHASETNGSILVKISDNGIGLAPEKSLSRFFEPYFTTKASGTGLGLSIVKKTIEDHGGDIFFSGNGNRTGACVCLTLRKRIQ</sequence>
<keyword evidence="17" id="KW-1185">Reference proteome</keyword>
<evidence type="ECO:0000313" key="17">
    <source>
        <dbReference type="Proteomes" id="UP001320209"/>
    </source>
</evidence>
<evidence type="ECO:0000313" key="16">
    <source>
        <dbReference type="EMBL" id="BDB96421.1"/>
    </source>
</evidence>
<name>A0ABN6L7G0_9PROT</name>
<keyword evidence="13 14" id="KW-0472">Membrane</keyword>
<dbReference type="Pfam" id="PF02518">
    <property type="entry name" value="HATPase_c"/>
    <property type="match status" value="1"/>
</dbReference>
<proteinExistence type="predicted"/>
<keyword evidence="11 14" id="KW-1133">Transmembrane helix</keyword>
<evidence type="ECO:0000256" key="9">
    <source>
        <dbReference type="ARBA" id="ARBA00022777"/>
    </source>
</evidence>
<dbReference type="EC" id="2.7.13.3" evidence="3"/>
<keyword evidence="7 14" id="KW-0812">Transmembrane</keyword>
<evidence type="ECO:0000256" key="12">
    <source>
        <dbReference type="ARBA" id="ARBA00023012"/>
    </source>
</evidence>
<dbReference type="InterPro" id="IPR005467">
    <property type="entry name" value="His_kinase_dom"/>
</dbReference>
<comment type="subcellular location">
    <subcellularLocation>
        <location evidence="2">Cell membrane</location>
        <topology evidence="2">Multi-pass membrane protein</topology>
    </subcellularLocation>
</comment>
<evidence type="ECO:0000259" key="15">
    <source>
        <dbReference type="PROSITE" id="PS50109"/>
    </source>
</evidence>
<evidence type="ECO:0000256" key="5">
    <source>
        <dbReference type="ARBA" id="ARBA00022553"/>
    </source>
</evidence>
<dbReference type="InterPro" id="IPR036097">
    <property type="entry name" value="HisK_dim/P_sf"/>
</dbReference>
<dbReference type="InterPro" id="IPR003594">
    <property type="entry name" value="HATPase_dom"/>
</dbReference>
<keyword evidence="9 16" id="KW-0418">Kinase</keyword>
<keyword evidence="12" id="KW-0902">Two-component regulatory system</keyword>
<dbReference type="CDD" id="cd00082">
    <property type="entry name" value="HisKA"/>
    <property type="match status" value="1"/>
</dbReference>
<evidence type="ECO:0000256" key="14">
    <source>
        <dbReference type="SAM" id="Phobius"/>
    </source>
</evidence>
<dbReference type="PROSITE" id="PS50109">
    <property type="entry name" value="HIS_KIN"/>
    <property type="match status" value="1"/>
</dbReference>
<dbReference type="InterPro" id="IPR036890">
    <property type="entry name" value="HATPase_C_sf"/>
</dbReference>
<dbReference type="Gene3D" id="1.10.287.130">
    <property type="match status" value="1"/>
</dbReference>
<feature type="domain" description="Histidine kinase" evidence="15">
    <location>
        <begin position="441"/>
        <end position="662"/>
    </location>
</feature>
<protein>
    <recommendedName>
        <fullName evidence="3">histidine kinase</fullName>
        <ecNumber evidence="3">2.7.13.3</ecNumber>
    </recommendedName>
</protein>
<evidence type="ECO:0000256" key="8">
    <source>
        <dbReference type="ARBA" id="ARBA00022741"/>
    </source>
</evidence>
<reference evidence="16" key="1">
    <citation type="submission" date="2021-10" db="EMBL/GenBank/DDBJ databases">
        <title>Genome Sequence of The Candidatus Hydrogeosomobacter endosymbioticus, an Intracellular Bacterial Symbiont of the Anaerobic Ciliate GW7.</title>
        <authorList>
            <person name="Shiohama Y."/>
            <person name="Shinzato N."/>
        </authorList>
    </citation>
    <scope>NUCLEOTIDE SEQUENCE [LARGE SCALE GENOMIC DNA]</scope>
    <source>
        <strain evidence="16">200920</strain>
    </source>
</reference>
<dbReference type="Proteomes" id="UP001320209">
    <property type="component" value="Chromosome"/>
</dbReference>
<evidence type="ECO:0000256" key="11">
    <source>
        <dbReference type="ARBA" id="ARBA00022989"/>
    </source>
</evidence>
<evidence type="ECO:0000256" key="6">
    <source>
        <dbReference type="ARBA" id="ARBA00022679"/>
    </source>
</evidence>
<dbReference type="Pfam" id="PF19312">
    <property type="entry name" value="NtrY_N"/>
    <property type="match status" value="1"/>
</dbReference>
<dbReference type="InterPro" id="IPR017232">
    <property type="entry name" value="NtrY"/>
</dbReference>
<dbReference type="SUPFAM" id="SSF47384">
    <property type="entry name" value="Homodimeric domain of signal transducing histidine kinase"/>
    <property type="match status" value="1"/>
</dbReference>
<evidence type="ECO:0000256" key="10">
    <source>
        <dbReference type="ARBA" id="ARBA00022840"/>
    </source>
</evidence>
<keyword evidence="6" id="KW-0808">Transferase</keyword>
<evidence type="ECO:0000256" key="4">
    <source>
        <dbReference type="ARBA" id="ARBA00022475"/>
    </source>
</evidence>
<evidence type="ECO:0000256" key="7">
    <source>
        <dbReference type="ARBA" id="ARBA00022692"/>
    </source>
</evidence>
<gene>
    <name evidence="16" type="ORF">HYD_5540</name>
</gene>
<evidence type="ECO:0000256" key="1">
    <source>
        <dbReference type="ARBA" id="ARBA00000085"/>
    </source>
</evidence>
<dbReference type="Gene3D" id="6.10.340.10">
    <property type="match status" value="1"/>
</dbReference>
<dbReference type="SMART" id="SM00387">
    <property type="entry name" value="HATPase_c"/>
    <property type="match status" value="1"/>
</dbReference>
<keyword evidence="8" id="KW-0547">Nucleotide-binding</keyword>
<keyword evidence="4" id="KW-1003">Cell membrane</keyword>
<dbReference type="GO" id="GO:0016301">
    <property type="term" value="F:kinase activity"/>
    <property type="evidence" value="ECO:0007669"/>
    <property type="project" value="UniProtKB-KW"/>
</dbReference>
<dbReference type="InterPro" id="IPR045671">
    <property type="entry name" value="NtrY-like_N"/>
</dbReference>
<dbReference type="PANTHER" id="PTHR43065:SF10">
    <property type="entry name" value="PEROXIDE STRESS-ACTIVATED HISTIDINE KINASE MAK3"/>
    <property type="match status" value="1"/>
</dbReference>
<keyword evidence="10" id="KW-0067">ATP-binding</keyword>